<accession>A0ABM8VIS2</accession>
<keyword evidence="1" id="KW-1003">Cell membrane</keyword>
<sequence>MEAVCLGGKNPKLVDAGSVTGVDKKANKGRKSMTEWNFFSIRKASFVLTIGSLFAGALAGCGGPDQPAAAPSDMKTKEPVELTLAPYFLNMTDAEFQEVLIKPLTAKYPHISLKVVRDDITKLVSAGQTPDIVYSANSRFSVLQELDIPYDLSALVKTYNLDLNKFSSPNIDWIKELGTKGEIYGIPFGLNQMALFYNKDLFDKRGVAYPKDGITWDEYFELTKKLTYNEGGVQYRGSLPPNPEFISRMKSMSLVDAKTNKALVNNDTFKNVMELVQAFYQIPGMVQDGQKLPAGSNHFVKDLQMAMYLNWIPDTVGFIQQSAAQMNYDLVGAPAFKEKPGITIDHGAQMMVVSKSSQHKEEAFQAIQLFASPDVQNIMNRKSRLTVLADESLTKQFLADVEVTKGKNIQGALKVKSAKMAPPNPYHVIVAGKVNAAAETFATGAKDINTVLRETQEESDKAIEQELAKKKK</sequence>
<protein>
    <submittedName>
        <fullName evidence="6">ABC transporter substrate-binding protein YesO</fullName>
    </submittedName>
</protein>
<dbReference type="InterPro" id="IPR050490">
    <property type="entry name" value="Bact_solute-bd_prot1"/>
</dbReference>
<gene>
    <name evidence="6" type="primary">yesO_3</name>
    <name evidence="6" type="ORF">PAECIP111802_03265</name>
</gene>
<evidence type="ECO:0000256" key="1">
    <source>
        <dbReference type="ARBA" id="ARBA00022475"/>
    </source>
</evidence>
<evidence type="ECO:0000313" key="7">
    <source>
        <dbReference type="Proteomes" id="UP000730618"/>
    </source>
</evidence>
<evidence type="ECO:0000256" key="4">
    <source>
        <dbReference type="ARBA" id="ARBA00023139"/>
    </source>
</evidence>
<dbReference type="InterPro" id="IPR006059">
    <property type="entry name" value="SBP"/>
</dbReference>
<keyword evidence="5" id="KW-0449">Lipoprotein</keyword>
<evidence type="ECO:0000256" key="3">
    <source>
        <dbReference type="ARBA" id="ARBA00023136"/>
    </source>
</evidence>
<evidence type="ECO:0000256" key="5">
    <source>
        <dbReference type="ARBA" id="ARBA00023288"/>
    </source>
</evidence>
<reference evidence="6 7" key="1">
    <citation type="submission" date="2021-06" db="EMBL/GenBank/DDBJ databases">
        <authorList>
            <person name="Criscuolo A."/>
        </authorList>
    </citation>
    <scope>NUCLEOTIDE SEQUENCE [LARGE SCALE GENOMIC DNA]</scope>
    <source>
        <strain evidence="7">CIP 111802</strain>
    </source>
</reference>
<name>A0ABM8VIS2_9BACL</name>
<dbReference type="Pfam" id="PF01547">
    <property type="entry name" value="SBP_bac_1"/>
    <property type="match status" value="1"/>
</dbReference>
<evidence type="ECO:0000313" key="6">
    <source>
        <dbReference type="EMBL" id="CAG7644434.1"/>
    </source>
</evidence>
<dbReference type="PANTHER" id="PTHR43649">
    <property type="entry name" value="ARABINOSE-BINDING PROTEIN-RELATED"/>
    <property type="match status" value="1"/>
</dbReference>
<keyword evidence="7" id="KW-1185">Reference proteome</keyword>
<keyword evidence="3" id="KW-0472">Membrane</keyword>
<comment type="caution">
    <text evidence="6">The sequence shown here is derived from an EMBL/GenBank/DDBJ whole genome shotgun (WGS) entry which is preliminary data.</text>
</comment>
<dbReference type="EMBL" id="CAJVCE010000008">
    <property type="protein sequence ID" value="CAG7644434.1"/>
    <property type="molecule type" value="Genomic_DNA"/>
</dbReference>
<evidence type="ECO:0000256" key="2">
    <source>
        <dbReference type="ARBA" id="ARBA00022729"/>
    </source>
</evidence>
<organism evidence="6 7">
    <name type="scientific">Paenibacillus allorhizosphaerae</name>
    <dbReference type="NCBI Taxonomy" id="2849866"/>
    <lineage>
        <taxon>Bacteria</taxon>
        <taxon>Bacillati</taxon>
        <taxon>Bacillota</taxon>
        <taxon>Bacilli</taxon>
        <taxon>Bacillales</taxon>
        <taxon>Paenibacillaceae</taxon>
        <taxon>Paenibacillus</taxon>
    </lineage>
</organism>
<dbReference type="Proteomes" id="UP000730618">
    <property type="component" value="Unassembled WGS sequence"/>
</dbReference>
<dbReference type="PANTHER" id="PTHR43649:SF33">
    <property type="entry name" value="POLYGALACTURONAN_RHAMNOGALACTURONAN-BINDING PROTEIN YTCQ"/>
    <property type="match status" value="1"/>
</dbReference>
<proteinExistence type="predicted"/>
<keyword evidence="4" id="KW-0564">Palmitate</keyword>
<keyword evidence="2" id="KW-0732">Signal</keyword>